<keyword evidence="3" id="KW-0804">Transcription</keyword>
<dbReference type="InterPro" id="IPR009057">
    <property type="entry name" value="Homeodomain-like_sf"/>
</dbReference>
<protein>
    <submittedName>
        <fullName evidence="6">TetR/AcrR family transcriptional regulator</fullName>
    </submittedName>
</protein>
<reference evidence="7" key="1">
    <citation type="journal article" date="2019" name="Int. J. Syst. Evol. Microbiol.">
        <title>The Global Catalogue of Microorganisms (GCM) 10K type strain sequencing project: providing services to taxonomists for standard genome sequencing and annotation.</title>
        <authorList>
            <consortium name="The Broad Institute Genomics Platform"/>
            <consortium name="The Broad Institute Genome Sequencing Center for Infectious Disease"/>
            <person name="Wu L."/>
            <person name="Ma J."/>
        </authorList>
    </citation>
    <scope>NUCLEOTIDE SEQUENCE [LARGE SCALE GENOMIC DNA]</scope>
    <source>
        <strain evidence="7">KCTC 42087</strain>
    </source>
</reference>
<evidence type="ECO:0000256" key="3">
    <source>
        <dbReference type="ARBA" id="ARBA00023163"/>
    </source>
</evidence>
<dbReference type="RefSeq" id="WP_378283732.1">
    <property type="nucleotide sequence ID" value="NZ_JBHSON010000028.1"/>
</dbReference>
<dbReference type="SUPFAM" id="SSF48498">
    <property type="entry name" value="Tetracyclin repressor-like, C-terminal domain"/>
    <property type="match status" value="1"/>
</dbReference>
<name>A0ABW1A278_9ACTN</name>
<dbReference type="Pfam" id="PF21597">
    <property type="entry name" value="TetR_C_43"/>
    <property type="match status" value="1"/>
</dbReference>
<feature type="domain" description="HTH tetR-type" evidence="5">
    <location>
        <begin position="18"/>
        <end position="77"/>
    </location>
</feature>
<evidence type="ECO:0000256" key="2">
    <source>
        <dbReference type="ARBA" id="ARBA00023125"/>
    </source>
</evidence>
<dbReference type="PANTHER" id="PTHR30055">
    <property type="entry name" value="HTH-TYPE TRANSCRIPTIONAL REGULATOR RUTR"/>
    <property type="match status" value="1"/>
</dbReference>
<dbReference type="Proteomes" id="UP001596074">
    <property type="component" value="Unassembled WGS sequence"/>
</dbReference>
<evidence type="ECO:0000259" key="5">
    <source>
        <dbReference type="PROSITE" id="PS50977"/>
    </source>
</evidence>
<dbReference type="InterPro" id="IPR036271">
    <property type="entry name" value="Tet_transcr_reg_TetR-rel_C_sf"/>
</dbReference>
<comment type="caution">
    <text evidence="6">The sequence shown here is derived from an EMBL/GenBank/DDBJ whole genome shotgun (WGS) entry which is preliminary data.</text>
</comment>
<sequence length="200" mass="21432">MEPTTTAAKARPLRADARRNRDQLLEAAVALLPQKGSQLSLEAVARQAGVSIATLYRHFPTREALILAVHHQEMTALADEAGELAATLPAEQALQRWLHRLARYGSTRPGLGDAFRAAALTGEELLEQTYEVTVQALDRLIAGAAAAGHARSDVKGGDVLLALCGVWDLPDTPESHAQTDRVVRLLLDGLATPPAGRSRK</sequence>
<dbReference type="EMBL" id="JBHSON010000028">
    <property type="protein sequence ID" value="MFC5748094.1"/>
    <property type="molecule type" value="Genomic_DNA"/>
</dbReference>
<feature type="DNA-binding region" description="H-T-H motif" evidence="4">
    <location>
        <begin position="40"/>
        <end position="59"/>
    </location>
</feature>
<dbReference type="PANTHER" id="PTHR30055:SF234">
    <property type="entry name" value="HTH-TYPE TRANSCRIPTIONAL REGULATOR BETI"/>
    <property type="match status" value="1"/>
</dbReference>
<evidence type="ECO:0000313" key="6">
    <source>
        <dbReference type="EMBL" id="MFC5748094.1"/>
    </source>
</evidence>
<keyword evidence="1" id="KW-0805">Transcription regulation</keyword>
<dbReference type="SUPFAM" id="SSF46689">
    <property type="entry name" value="Homeodomain-like"/>
    <property type="match status" value="1"/>
</dbReference>
<organism evidence="6 7">
    <name type="scientific">Actinomadura rugatobispora</name>
    <dbReference type="NCBI Taxonomy" id="1994"/>
    <lineage>
        <taxon>Bacteria</taxon>
        <taxon>Bacillati</taxon>
        <taxon>Actinomycetota</taxon>
        <taxon>Actinomycetes</taxon>
        <taxon>Streptosporangiales</taxon>
        <taxon>Thermomonosporaceae</taxon>
        <taxon>Actinomadura</taxon>
    </lineage>
</organism>
<dbReference type="InterPro" id="IPR049445">
    <property type="entry name" value="TetR_SbtR-like_C"/>
</dbReference>
<dbReference type="PRINTS" id="PR00455">
    <property type="entry name" value="HTHTETR"/>
</dbReference>
<dbReference type="PROSITE" id="PS50977">
    <property type="entry name" value="HTH_TETR_2"/>
    <property type="match status" value="1"/>
</dbReference>
<dbReference type="InterPro" id="IPR050109">
    <property type="entry name" value="HTH-type_TetR-like_transc_reg"/>
</dbReference>
<keyword evidence="7" id="KW-1185">Reference proteome</keyword>
<keyword evidence="2 4" id="KW-0238">DNA-binding</keyword>
<evidence type="ECO:0000313" key="7">
    <source>
        <dbReference type="Proteomes" id="UP001596074"/>
    </source>
</evidence>
<dbReference type="InterPro" id="IPR001647">
    <property type="entry name" value="HTH_TetR"/>
</dbReference>
<evidence type="ECO:0000256" key="4">
    <source>
        <dbReference type="PROSITE-ProRule" id="PRU00335"/>
    </source>
</evidence>
<evidence type="ECO:0000256" key="1">
    <source>
        <dbReference type="ARBA" id="ARBA00023015"/>
    </source>
</evidence>
<dbReference type="Pfam" id="PF00440">
    <property type="entry name" value="TetR_N"/>
    <property type="match status" value="1"/>
</dbReference>
<accession>A0ABW1A278</accession>
<gene>
    <name evidence="6" type="ORF">ACFPZN_20890</name>
</gene>
<dbReference type="Gene3D" id="1.10.357.10">
    <property type="entry name" value="Tetracycline Repressor, domain 2"/>
    <property type="match status" value="1"/>
</dbReference>
<proteinExistence type="predicted"/>